<keyword evidence="3" id="KW-1185">Reference proteome</keyword>
<gene>
    <name evidence="2" type="ORF">EDM56_14380</name>
</gene>
<organism evidence="2 3">
    <name type="scientific">Brevibacillus fluminis</name>
    <dbReference type="NCBI Taxonomy" id="511487"/>
    <lineage>
        <taxon>Bacteria</taxon>
        <taxon>Bacillati</taxon>
        <taxon>Bacillota</taxon>
        <taxon>Bacilli</taxon>
        <taxon>Bacillales</taxon>
        <taxon>Paenibacillaceae</taxon>
        <taxon>Brevibacillus</taxon>
    </lineage>
</organism>
<dbReference type="OrthoDB" id="3540923at2"/>
<accession>A0A3M8DFI9</accession>
<keyword evidence="1" id="KW-0175">Coiled coil</keyword>
<comment type="caution">
    <text evidence="2">The sequence shown here is derived from an EMBL/GenBank/DDBJ whole genome shotgun (WGS) entry which is preliminary data.</text>
</comment>
<feature type="coiled-coil region" evidence="1">
    <location>
        <begin position="208"/>
        <end position="235"/>
    </location>
</feature>
<evidence type="ECO:0000313" key="2">
    <source>
        <dbReference type="EMBL" id="RNB86900.1"/>
    </source>
</evidence>
<sequence>MFEEINQQLADLKLRIRQKLHWEQNVQLLRSQHKQEVDKRDRLLRRLRNEQHDVDRLTGISFGAFFYSMIGKKEEKLAKETEELLQARLKYEVTSDTVKELEDEIQSLEEKLRQVAGLESEMAEKLTHKERLILEVRPVLGTRLRELTHRESDLQAHQKEVQEAIVAGRSTVAYLDEAIKQLESASSWGAWDMLGGGMISTAIKHNRIDEARSAIHSAQKSLRKFQQELKDVQRESAIRIDIGEMLTFADFFFDNIITDWIVQDRISTSLTQAREKRKEVSALIGKLNEQAALAEKELGQTRQAWLDLIEKAE</sequence>
<feature type="coiled-coil region" evidence="1">
    <location>
        <begin position="270"/>
        <end position="304"/>
    </location>
</feature>
<feature type="coiled-coil region" evidence="1">
    <location>
        <begin position="30"/>
        <end position="121"/>
    </location>
</feature>
<reference evidence="2 3" key="1">
    <citation type="submission" date="2018-10" db="EMBL/GenBank/DDBJ databases">
        <title>Phylogenomics of Brevibacillus.</title>
        <authorList>
            <person name="Dunlap C."/>
        </authorList>
    </citation>
    <scope>NUCLEOTIDE SEQUENCE [LARGE SCALE GENOMIC DNA]</scope>
    <source>
        <strain evidence="2 3">JCM 15716</strain>
    </source>
</reference>
<name>A0A3M8DFI9_9BACL</name>
<dbReference type="Proteomes" id="UP000271031">
    <property type="component" value="Unassembled WGS sequence"/>
</dbReference>
<protein>
    <submittedName>
        <fullName evidence="2">Uncharacterized protein</fullName>
    </submittedName>
</protein>
<dbReference type="EMBL" id="RHHQ01000012">
    <property type="protein sequence ID" value="RNB86900.1"/>
    <property type="molecule type" value="Genomic_DNA"/>
</dbReference>
<evidence type="ECO:0000313" key="3">
    <source>
        <dbReference type="Proteomes" id="UP000271031"/>
    </source>
</evidence>
<proteinExistence type="predicted"/>
<dbReference type="AlphaFoldDB" id="A0A3M8DFI9"/>
<evidence type="ECO:0000256" key="1">
    <source>
        <dbReference type="SAM" id="Coils"/>
    </source>
</evidence>
<dbReference type="RefSeq" id="WP_122918597.1">
    <property type="nucleotide sequence ID" value="NZ_RHHQ01000012.1"/>
</dbReference>